<evidence type="ECO:0000313" key="1">
    <source>
        <dbReference type="EMBL" id="RKT52949.1"/>
    </source>
</evidence>
<protein>
    <submittedName>
        <fullName evidence="1">Uncharacterized protein</fullName>
    </submittedName>
</protein>
<dbReference type="Proteomes" id="UP000282084">
    <property type="component" value="Unassembled WGS sequence"/>
</dbReference>
<sequence>MKDSTLADVIVRSTADVEVLRSSLRRSPYAELAVGVVDDGVLAVTPGGEVVAFAGPLVGCLASEEAWRPVVGSLYAWRIARLDFGMLRHHGLPLWCRRHRAERSPCGRLEPR</sequence>
<accession>A0A495VUC0</accession>
<reference evidence="1 2" key="1">
    <citation type="submission" date="2018-10" db="EMBL/GenBank/DDBJ databases">
        <title>Sequencing the genomes of 1000 actinobacteria strains.</title>
        <authorList>
            <person name="Klenk H.-P."/>
        </authorList>
    </citation>
    <scope>NUCLEOTIDE SEQUENCE [LARGE SCALE GENOMIC DNA]</scope>
    <source>
        <strain evidence="1 2">DSM 43800</strain>
    </source>
</reference>
<evidence type="ECO:0000313" key="2">
    <source>
        <dbReference type="Proteomes" id="UP000282084"/>
    </source>
</evidence>
<organism evidence="1 2">
    <name type="scientific">Saccharothrix australiensis</name>
    <dbReference type="NCBI Taxonomy" id="2072"/>
    <lineage>
        <taxon>Bacteria</taxon>
        <taxon>Bacillati</taxon>
        <taxon>Actinomycetota</taxon>
        <taxon>Actinomycetes</taxon>
        <taxon>Pseudonocardiales</taxon>
        <taxon>Pseudonocardiaceae</taxon>
        <taxon>Saccharothrix</taxon>
    </lineage>
</organism>
<dbReference type="EMBL" id="RBXO01000001">
    <property type="protein sequence ID" value="RKT52949.1"/>
    <property type="molecule type" value="Genomic_DNA"/>
</dbReference>
<dbReference type="OrthoDB" id="3695235at2"/>
<dbReference type="RefSeq" id="WP_121002878.1">
    <property type="nucleotide sequence ID" value="NZ_RBXO01000001.1"/>
</dbReference>
<name>A0A495VUC0_9PSEU</name>
<gene>
    <name evidence="1" type="ORF">C8E97_1490</name>
</gene>
<comment type="caution">
    <text evidence="1">The sequence shown here is derived from an EMBL/GenBank/DDBJ whole genome shotgun (WGS) entry which is preliminary data.</text>
</comment>
<proteinExistence type="predicted"/>
<keyword evidence="2" id="KW-1185">Reference proteome</keyword>
<dbReference type="AlphaFoldDB" id="A0A495VUC0"/>